<dbReference type="PANTHER" id="PTHR43141:SF5">
    <property type="entry name" value="CYTOCHROME BD-I UBIQUINOL OXIDASE SUBUNIT 2"/>
    <property type="match status" value="1"/>
</dbReference>
<dbReference type="GO" id="GO:0070069">
    <property type="term" value="C:cytochrome complex"/>
    <property type="evidence" value="ECO:0007669"/>
    <property type="project" value="TreeGrafter"/>
</dbReference>
<keyword evidence="3" id="KW-0813">Transport</keyword>
<evidence type="ECO:0000256" key="6">
    <source>
        <dbReference type="ARBA" id="ARBA00022692"/>
    </source>
</evidence>
<dbReference type="EMBL" id="ATCF01000038">
    <property type="protein sequence ID" value="EPD97538.1"/>
    <property type="molecule type" value="Genomic_DNA"/>
</dbReference>
<evidence type="ECO:0000256" key="5">
    <source>
        <dbReference type="ARBA" id="ARBA00022617"/>
    </source>
</evidence>
<sequence length="379" mass="41518">MIDYEILKAIWWLFIGVLLVGFTIMDGQDMGVGTLLPFLGKNDSERRIMINSVAPHWDGNQVWFVTGGGAMFAAWPLMYAIAFSGFYWAMLVILAALMFRPLAFDYRSKVPAERWRSSWDWLLFVGSAVPPIICGVAFGNLLQGVPFEIDSTMRPVYTGSFFGLLNPFGLFCGIVSIVMVIFHGANYLALRTEGSLHQRAVSIASISGVLTAVLFALGGVWTYLGIDGYVAVAGLDPAGPANPLAKTVELQASAWFSNFAAYPVLWLVPALGIFGALGGALMIRAGRGWPAIICSSISLLGIVLTPLVSMFPFVMPSSTMLNAGLTLWDCTSSQLTLEIMFFVTLIFLPIVLLYTTWAYRVMSGKLNAEYIEKNTHHLY</sequence>
<feature type="transmembrane region" description="Helical" evidence="12">
    <location>
        <begin position="264"/>
        <end position="283"/>
    </location>
</feature>
<evidence type="ECO:0000256" key="11">
    <source>
        <dbReference type="ARBA" id="ARBA00023136"/>
    </source>
</evidence>
<keyword evidence="14" id="KW-1185">Reference proteome</keyword>
<dbReference type="GeneID" id="64062251"/>
<dbReference type="PATRIC" id="fig|1203554.3.peg.2455"/>
<keyword evidence="8" id="KW-0249">Electron transport</keyword>
<dbReference type="AlphaFoldDB" id="S3B854"/>
<dbReference type="eggNOG" id="COG1294">
    <property type="taxonomic scope" value="Bacteria"/>
</dbReference>
<protein>
    <submittedName>
        <fullName evidence="13">Cytochrome d ubiquinol oxidase, subunit II</fullName>
    </submittedName>
</protein>
<evidence type="ECO:0000256" key="10">
    <source>
        <dbReference type="ARBA" id="ARBA00023004"/>
    </source>
</evidence>
<dbReference type="RefSeq" id="WP_016475341.1">
    <property type="nucleotide sequence ID" value="NZ_KE150482.1"/>
</dbReference>
<evidence type="ECO:0000256" key="1">
    <source>
        <dbReference type="ARBA" id="ARBA00004651"/>
    </source>
</evidence>
<keyword evidence="6 12" id="KW-0812">Transmembrane</keyword>
<keyword evidence="11 12" id="KW-0472">Membrane</keyword>
<keyword evidence="9 12" id="KW-1133">Transmembrane helix</keyword>
<keyword evidence="5" id="KW-0349">Heme</keyword>
<dbReference type="HOGENOM" id="CLU_049294_0_0_4"/>
<name>S3B854_9BURK</name>
<feature type="transmembrane region" description="Helical" evidence="12">
    <location>
        <begin position="335"/>
        <end position="357"/>
    </location>
</feature>
<evidence type="ECO:0000256" key="9">
    <source>
        <dbReference type="ARBA" id="ARBA00022989"/>
    </source>
</evidence>
<evidence type="ECO:0000256" key="4">
    <source>
        <dbReference type="ARBA" id="ARBA00022475"/>
    </source>
</evidence>
<dbReference type="STRING" id="1203554.HMPREF1476_02375"/>
<evidence type="ECO:0000313" key="13">
    <source>
        <dbReference type="EMBL" id="EPD97538.1"/>
    </source>
</evidence>
<dbReference type="GO" id="GO:0009055">
    <property type="term" value="F:electron transfer activity"/>
    <property type="evidence" value="ECO:0007669"/>
    <property type="project" value="TreeGrafter"/>
</dbReference>
<evidence type="ECO:0000256" key="3">
    <source>
        <dbReference type="ARBA" id="ARBA00022448"/>
    </source>
</evidence>
<feature type="transmembrane region" description="Helical" evidence="12">
    <location>
        <begin position="119"/>
        <end position="141"/>
    </location>
</feature>
<feature type="transmembrane region" description="Helical" evidence="12">
    <location>
        <begin position="290"/>
        <end position="315"/>
    </location>
</feature>
<evidence type="ECO:0000256" key="8">
    <source>
        <dbReference type="ARBA" id="ARBA00022982"/>
    </source>
</evidence>
<comment type="caution">
    <text evidence="13">The sequence shown here is derived from an EMBL/GenBank/DDBJ whole genome shotgun (WGS) entry which is preliminary data.</text>
</comment>
<organism evidence="13 14">
    <name type="scientific">Sutterella wadsworthensis HGA0223</name>
    <dbReference type="NCBI Taxonomy" id="1203554"/>
    <lineage>
        <taxon>Bacteria</taxon>
        <taxon>Pseudomonadati</taxon>
        <taxon>Pseudomonadota</taxon>
        <taxon>Betaproteobacteria</taxon>
        <taxon>Burkholderiales</taxon>
        <taxon>Sutterellaceae</taxon>
        <taxon>Sutterella</taxon>
    </lineage>
</organism>
<accession>S3B854</accession>
<evidence type="ECO:0000256" key="12">
    <source>
        <dbReference type="SAM" id="Phobius"/>
    </source>
</evidence>
<evidence type="ECO:0000256" key="7">
    <source>
        <dbReference type="ARBA" id="ARBA00022723"/>
    </source>
</evidence>
<dbReference type="Pfam" id="PF02322">
    <property type="entry name" value="Cyt_bd_oxida_II"/>
    <property type="match status" value="1"/>
</dbReference>
<keyword evidence="4" id="KW-1003">Cell membrane</keyword>
<keyword evidence="10" id="KW-0408">Iron</keyword>
<dbReference type="PANTHER" id="PTHR43141">
    <property type="entry name" value="CYTOCHROME BD2 SUBUNIT II"/>
    <property type="match status" value="1"/>
</dbReference>
<dbReference type="GO" id="GO:0019646">
    <property type="term" value="P:aerobic electron transport chain"/>
    <property type="evidence" value="ECO:0007669"/>
    <property type="project" value="TreeGrafter"/>
</dbReference>
<feature type="transmembrane region" description="Helical" evidence="12">
    <location>
        <begin position="77"/>
        <end position="99"/>
    </location>
</feature>
<comment type="subcellular location">
    <subcellularLocation>
        <location evidence="1">Cell membrane</location>
        <topology evidence="1">Multi-pass membrane protein</topology>
    </subcellularLocation>
</comment>
<dbReference type="NCBIfam" id="TIGR00203">
    <property type="entry name" value="cydB"/>
    <property type="match status" value="1"/>
</dbReference>
<feature type="transmembrane region" description="Helical" evidence="12">
    <location>
        <begin position="9"/>
        <end position="25"/>
    </location>
</feature>
<keyword evidence="7" id="KW-0479">Metal-binding</keyword>
<dbReference type="InterPro" id="IPR003317">
    <property type="entry name" value="Cyt-d_oxidase_su2"/>
</dbReference>
<gene>
    <name evidence="13" type="ORF">HMPREF1476_02375</name>
</gene>
<comment type="similarity">
    <text evidence="2">Belongs to the cytochrome ubiquinol oxidase subunit 2 family.</text>
</comment>
<feature type="transmembrane region" description="Helical" evidence="12">
    <location>
        <begin position="200"/>
        <end position="224"/>
    </location>
</feature>
<dbReference type="GO" id="GO:0005886">
    <property type="term" value="C:plasma membrane"/>
    <property type="evidence" value="ECO:0007669"/>
    <property type="project" value="UniProtKB-SubCell"/>
</dbReference>
<reference evidence="13 14" key="1">
    <citation type="submission" date="2013-04" db="EMBL/GenBank/DDBJ databases">
        <title>The Genome Sequence of Sutterella wadsworthensis HGA0223.</title>
        <authorList>
            <consortium name="The Broad Institute Genomics Platform"/>
            <person name="Earl A."/>
            <person name="Ward D."/>
            <person name="Feldgarden M."/>
            <person name="Gevers D."/>
            <person name="Schmidt T.M."/>
            <person name="Dover J."/>
            <person name="Dai D."/>
            <person name="Walker B."/>
            <person name="Young S."/>
            <person name="Zeng Q."/>
            <person name="Gargeya S."/>
            <person name="Fitzgerald M."/>
            <person name="Haas B."/>
            <person name="Abouelleil A."/>
            <person name="Allen A.W."/>
            <person name="Alvarado L."/>
            <person name="Arachchi H.M."/>
            <person name="Berlin A.M."/>
            <person name="Chapman S.B."/>
            <person name="Gainer-Dewar J."/>
            <person name="Goldberg J."/>
            <person name="Griggs A."/>
            <person name="Gujja S."/>
            <person name="Hansen M."/>
            <person name="Howarth C."/>
            <person name="Imamovic A."/>
            <person name="Ireland A."/>
            <person name="Larimer J."/>
            <person name="McCowan C."/>
            <person name="Murphy C."/>
            <person name="Pearson M."/>
            <person name="Poon T.W."/>
            <person name="Priest M."/>
            <person name="Roberts A."/>
            <person name="Saif S."/>
            <person name="Shea T."/>
            <person name="Sisk P."/>
            <person name="Sykes S."/>
            <person name="Wortman J."/>
            <person name="Nusbaum C."/>
            <person name="Birren B."/>
        </authorList>
    </citation>
    <scope>NUCLEOTIDE SEQUENCE [LARGE SCALE GENOMIC DNA]</scope>
    <source>
        <strain evidence="13 14">HGA0223</strain>
    </source>
</reference>
<evidence type="ECO:0000313" key="14">
    <source>
        <dbReference type="Proteomes" id="UP000014400"/>
    </source>
</evidence>
<feature type="transmembrane region" description="Helical" evidence="12">
    <location>
        <begin position="161"/>
        <end position="188"/>
    </location>
</feature>
<evidence type="ECO:0000256" key="2">
    <source>
        <dbReference type="ARBA" id="ARBA00007543"/>
    </source>
</evidence>
<dbReference type="GO" id="GO:0046872">
    <property type="term" value="F:metal ion binding"/>
    <property type="evidence" value="ECO:0007669"/>
    <property type="project" value="UniProtKB-KW"/>
</dbReference>
<proteinExistence type="inferred from homology"/>
<dbReference type="PIRSF" id="PIRSF000267">
    <property type="entry name" value="Cyt_oxidse_sub2"/>
    <property type="match status" value="1"/>
</dbReference>
<dbReference type="GO" id="GO:0016682">
    <property type="term" value="F:oxidoreductase activity, acting on diphenols and related substances as donors, oxygen as acceptor"/>
    <property type="evidence" value="ECO:0007669"/>
    <property type="project" value="TreeGrafter"/>
</dbReference>
<dbReference type="Proteomes" id="UP000014400">
    <property type="component" value="Unassembled WGS sequence"/>
</dbReference>